<gene>
    <name evidence="1" type="ORF">COV04_03910</name>
</gene>
<sequence>MNSDTKKLVIEEFSKEEAQRFNIEKVNDGLWIAEEQLIKKYLQNSVRVFWISVAARVEQRCRL</sequence>
<name>A0A2M8LDK1_9BACT</name>
<evidence type="ECO:0000313" key="2">
    <source>
        <dbReference type="Proteomes" id="UP000231152"/>
    </source>
</evidence>
<proteinExistence type="predicted"/>
<protein>
    <submittedName>
        <fullName evidence="1">Uncharacterized protein</fullName>
    </submittedName>
</protein>
<accession>A0A2M8LDK1</accession>
<evidence type="ECO:0000313" key="1">
    <source>
        <dbReference type="EMBL" id="PJE75548.1"/>
    </source>
</evidence>
<organism evidence="1 2">
    <name type="scientific">Candidatus Uhrbacteria bacterium CG10_big_fil_rev_8_21_14_0_10_48_11</name>
    <dbReference type="NCBI Taxonomy" id="1975037"/>
    <lineage>
        <taxon>Bacteria</taxon>
        <taxon>Candidatus Uhriibacteriota</taxon>
    </lineage>
</organism>
<dbReference type="EMBL" id="PFET01000013">
    <property type="protein sequence ID" value="PJE75548.1"/>
    <property type="molecule type" value="Genomic_DNA"/>
</dbReference>
<dbReference type="AlphaFoldDB" id="A0A2M8LDK1"/>
<dbReference type="Proteomes" id="UP000231152">
    <property type="component" value="Unassembled WGS sequence"/>
</dbReference>
<reference evidence="1 2" key="1">
    <citation type="submission" date="2017-09" db="EMBL/GenBank/DDBJ databases">
        <title>Depth-based differentiation of microbial function through sediment-hosted aquifers and enrichment of novel symbionts in the deep terrestrial subsurface.</title>
        <authorList>
            <person name="Probst A.J."/>
            <person name="Ladd B."/>
            <person name="Jarett J.K."/>
            <person name="Geller-Mcgrath D.E."/>
            <person name="Sieber C.M."/>
            <person name="Emerson J.B."/>
            <person name="Anantharaman K."/>
            <person name="Thomas B.C."/>
            <person name="Malmstrom R."/>
            <person name="Stieglmeier M."/>
            <person name="Klingl A."/>
            <person name="Woyke T."/>
            <person name="Ryan C.M."/>
            <person name="Banfield J.F."/>
        </authorList>
    </citation>
    <scope>NUCLEOTIDE SEQUENCE [LARGE SCALE GENOMIC DNA]</scope>
    <source>
        <strain evidence="1">CG10_big_fil_rev_8_21_14_0_10_48_11</strain>
    </source>
</reference>
<comment type="caution">
    <text evidence="1">The sequence shown here is derived from an EMBL/GenBank/DDBJ whole genome shotgun (WGS) entry which is preliminary data.</text>
</comment>